<feature type="compositionally biased region" description="Low complexity" evidence="2">
    <location>
        <begin position="955"/>
        <end position="965"/>
    </location>
</feature>
<feature type="region of interest" description="Disordered" evidence="2">
    <location>
        <begin position="512"/>
        <end position="565"/>
    </location>
</feature>
<feature type="compositionally biased region" description="Low complexity" evidence="2">
    <location>
        <begin position="448"/>
        <end position="465"/>
    </location>
</feature>
<organism evidence="3 4">
    <name type="scientific">Volvox africanus</name>
    <dbReference type="NCBI Taxonomy" id="51714"/>
    <lineage>
        <taxon>Eukaryota</taxon>
        <taxon>Viridiplantae</taxon>
        <taxon>Chlorophyta</taxon>
        <taxon>core chlorophytes</taxon>
        <taxon>Chlorophyceae</taxon>
        <taxon>CS clade</taxon>
        <taxon>Chlamydomonadales</taxon>
        <taxon>Volvocaceae</taxon>
        <taxon>Volvox</taxon>
    </lineage>
</organism>
<accession>A0A8J4AQU3</accession>
<protein>
    <submittedName>
        <fullName evidence="3">Uncharacterized protein</fullName>
    </submittedName>
</protein>
<feature type="region of interest" description="Disordered" evidence="2">
    <location>
        <begin position="659"/>
        <end position="679"/>
    </location>
</feature>
<gene>
    <name evidence="3" type="ORF">Vafri_3111</name>
</gene>
<keyword evidence="4" id="KW-1185">Reference proteome</keyword>
<comment type="caution">
    <text evidence="3">The sequence shown here is derived from an EMBL/GenBank/DDBJ whole genome shotgun (WGS) entry which is preliminary data.</text>
</comment>
<feature type="coiled-coil region" evidence="1">
    <location>
        <begin position="302"/>
        <end position="336"/>
    </location>
</feature>
<reference evidence="3" key="1">
    <citation type="journal article" date="2021" name="Proc. Natl. Acad. Sci. U.S.A.">
        <title>Three genomes in the algal genus Volvox reveal the fate of a haploid sex-determining region after a transition to homothallism.</title>
        <authorList>
            <person name="Yamamoto K."/>
            <person name="Hamaji T."/>
            <person name="Kawai-Toyooka H."/>
            <person name="Matsuzaki R."/>
            <person name="Takahashi F."/>
            <person name="Nishimura Y."/>
            <person name="Kawachi M."/>
            <person name="Noguchi H."/>
            <person name="Minakuchi Y."/>
            <person name="Umen J.G."/>
            <person name="Toyoda A."/>
            <person name="Nozaki H."/>
        </authorList>
    </citation>
    <scope>NUCLEOTIDE SEQUENCE</scope>
    <source>
        <strain evidence="3">NIES-3780</strain>
    </source>
</reference>
<evidence type="ECO:0000256" key="1">
    <source>
        <dbReference type="SAM" id="Coils"/>
    </source>
</evidence>
<feature type="compositionally biased region" description="Pro residues" evidence="2">
    <location>
        <begin position="516"/>
        <end position="528"/>
    </location>
</feature>
<evidence type="ECO:0000313" key="4">
    <source>
        <dbReference type="Proteomes" id="UP000747399"/>
    </source>
</evidence>
<dbReference type="AlphaFoldDB" id="A0A8J4AQU3"/>
<keyword evidence="1" id="KW-0175">Coiled coil</keyword>
<feature type="coiled-coil region" evidence="1">
    <location>
        <begin position="6"/>
        <end position="47"/>
    </location>
</feature>
<feature type="compositionally biased region" description="Gly residues" evidence="2">
    <location>
        <begin position="966"/>
        <end position="1005"/>
    </location>
</feature>
<feature type="compositionally biased region" description="Gly residues" evidence="2">
    <location>
        <begin position="1014"/>
        <end position="1027"/>
    </location>
</feature>
<sequence>MPKSKLAGLKQQLRAAEEDVQLKAQQLEELREQVEEARSKIEHLEGEVNTNAALEDDVQTLLRHQRETAAAFMDYENRVLALELQGLVDRWRTMDIEELAQQNHDLREECLRLQQENMQLSKTVAENSLSARRDLARIESALELTVKEKMREMHDRLRQELYEEMDDKTKKMVAEHGYLQDYVRDQAAQAATLDRHCRMLQAERTRCKVDSDLATSLSEQQASHAVVLRRQLKQAYQTVEALRRRLMETEARAQAAWDEAVRASSRAAVAAAAAARAGLRGGDAAAAAAAMAEGDVDSAYGMAGEGAEMAALESQLRHAKQRFERMRLQRDRWRDRSILYEKACAQLQAALQTLQDQARLTLPSGVKQDLDAIWCAAKVAEAAVDGGAASSRPSTPYLYNSMATPQSGIGGVGAVAETDSRAGQLGRSSWSSPSGVGGGWPAGGGAAAAGAARGRVASARVSGSAGQTGRSLPSRPRTAAPTPHDGSNGGAAAARRAAEAIRAAVVLNPPLSLPMSPSPSPLPPPPAQPEEVNGIRDGGGGGIGPSLESPADGADPTRGSPPGRVAAMSRLYSNEAEPFKLVPKVQYDQTGWPVVPELRPLSPNRMNGGTGTTQGVSRTANLALHPLALPQQQQEQLAVPVVPSSPLAAQPTLGALAGGAARRTPGSMRPHSAVEPSPAVTTPRWTICKSLTGLTLPAAAAAAIDTDGGDAMAGPMTPDVRQDCSPQQPPPPPPLMLQRPQAASTGPEPLLPSPVGTRADGYRRTVSYAAEADRQSWQSQRSRSQSPEYAAIARATPMASAGAGEQHSGSKTYGGGNGSAAAAADSALLTAALSQTIPGAGGVPEVGLSGGALYAVVHSIAVSAGGGVATSSPSSPPTVGSAYLHPTTSSGPQAAARALQAFTATAGGCAATAGAAAIGTAPGPVFLSNPSAVLAALRRPPSCMKRLHNPDVMFSGARSSSARGGAMWGQRGGSSGPNGGGSVSGGSVSGGSVSGAGGGGGGGMGWSNAANSSSGGGGGSGNGGGGSSITESATTR</sequence>
<feature type="coiled-coil region" evidence="1">
    <location>
        <begin position="96"/>
        <end position="123"/>
    </location>
</feature>
<feature type="region of interest" description="Disordered" evidence="2">
    <location>
        <begin position="707"/>
        <end position="760"/>
    </location>
</feature>
<feature type="region of interest" description="Disordered" evidence="2">
    <location>
        <begin position="954"/>
        <end position="1036"/>
    </location>
</feature>
<feature type="region of interest" description="Disordered" evidence="2">
    <location>
        <begin position="797"/>
        <end position="819"/>
    </location>
</feature>
<proteinExistence type="predicted"/>
<feature type="compositionally biased region" description="Gly residues" evidence="2">
    <location>
        <begin position="435"/>
        <end position="447"/>
    </location>
</feature>
<dbReference type="EMBL" id="BNCO01000003">
    <property type="protein sequence ID" value="GIL46016.1"/>
    <property type="molecule type" value="Genomic_DNA"/>
</dbReference>
<evidence type="ECO:0000256" key="2">
    <source>
        <dbReference type="SAM" id="MobiDB-lite"/>
    </source>
</evidence>
<feature type="coiled-coil region" evidence="1">
    <location>
        <begin position="225"/>
        <end position="252"/>
    </location>
</feature>
<feature type="region of interest" description="Disordered" evidence="2">
    <location>
        <begin position="418"/>
        <end position="495"/>
    </location>
</feature>
<name>A0A8J4AQU3_9CHLO</name>
<dbReference type="Proteomes" id="UP000747399">
    <property type="component" value="Unassembled WGS sequence"/>
</dbReference>
<evidence type="ECO:0000313" key="3">
    <source>
        <dbReference type="EMBL" id="GIL46016.1"/>
    </source>
</evidence>